<dbReference type="CDD" id="cd04301">
    <property type="entry name" value="NAT_SF"/>
    <property type="match status" value="1"/>
</dbReference>
<dbReference type="Proteomes" id="UP001150531">
    <property type="component" value="Unassembled WGS sequence"/>
</dbReference>
<name>A0ABT5PSU0_9PSED</name>
<evidence type="ECO:0000313" key="3">
    <source>
        <dbReference type="Proteomes" id="UP001150531"/>
    </source>
</evidence>
<dbReference type="InterPro" id="IPR016181">
    <property type="entry name" value="Acyl_CoA_acyltransferase"/>
</dbReference>
<dbReference type="InterPro" id="IPR000182">
    <property type="entry name" value="GNAT_dom"/>
</dbReference>
<gene>
    <name evidence="2" type="ORF">M5G18_19710</name>
</gene>
<dbReference type="EMBL" id="JAMDGS010000013">
    <property type="protein sequence ID" value="MDD1126830.1"/>
    <property type="molecule type" value="Genomic_DNA"/>
</dbReference>
<dbReference type="RefSeq" id="WP_273897735.1">
    <property type="nucleotide sequence ID" value="NZ_JAMDGS010000013.1"/>
</dbReference>
<dbReference type="Gene3D" id="3.40.630.30">
    <property type="match status" value="1"/>
</dbReference>
<sequence length="194" mass="21532">MLVKVPSRAASSTSAFLSREGFKNVVALSGGFVPVESAWGDRRQGAWPDGWRCELTNDFTASALLKRYQCSQRQCGLTSVPLWLLKDCHQGQTLILRTPEGEVAGGAAVVFFRNATGARDFLLFGVFVMAAYRGRGFGERLVNQVLGLSEVVRSRMGFIMLEKGSVIEFYKRFGFMAADHFGFLYCDGYSTRVR</sequence>
<comment type="caution">
    <text evidence="2">The sequence shown here is derived from an EMBL/GenBank/DDBJ whole genome shotgun (WGS) entry which is preliminary data.</text>
</comment>
<organism evidence="2 3">
    <name type="scientific">Pseudomonas aphyarum</name>
    <dbReference type="NCBI Taxonomy" id="2942629"/>
    <lineage>
        <taxon>Bacteria</taxon>
        <taxon>Pseudomonadati</taxon>
        <taxon>Pseudomonadota</taxon>
        <taxon>Gammaproteobacteria</taxon>
        <taxon>Pseudomonadales</taxon>
        <taxon>Pseudomonadaceae</taxon>
        <taxon>Pseudomonas</taxon>
    </lineage>
</organism>
<evidence type="ECO:0000259" key="1">
    <source>
        <dbReference type="PROSITE" id="PS51186"/>
    </source>
</evidence>
<protein>
    <submittedName>
        <fullName evidence="2">GNAT family N-acetyltransferase</fullName>
    </submittedName>
</protein>
<feature type="domain" description="N-acetyltransferase" evidence="1">
    <location>
        <begin position="54"/>
        <end position="194"/>
    </location>
</feature>
<keyword evidence="3" id="KW-1185">Reference proteome</keyword>
<dbReference type="SUPFAM" id="SSF55729">
    <property type="entry name" value="Acyl-CoA N-acyltransferases (Nat)"/>
    <property type="match status" value="1"/>
</dbReference>
<accession>A0ABT5PSU0</accession>
<dbReference type="PROSITE" id="PS51186">
    <property type="entry name" value="GNAT"/>
    <property type="match status" value="1"/>
</dbReference>
<proteinExistence type="predicted"/>
<reference evidence="2" key="1">
    <citation type="submission" date="2022-05" db="EMBL/GenBank/DDBJ databases">
        <title>Novel Pseudomonas spp. Isolated from a Rainbow Trout Aquaculture Facility.</title>
        <authorList>
            <person name="Testerman T."/>
            <person name="Graf J."/>
        </authorList>
    </citation>
    <scope>NUCLEOTIDE SEQUENCE</scope>
    <source>
        <strain evidence="2">ID386</strain>
    </source>
</reference>
<dbReference type="Pfam" id="PF00583">
    <property type="entry name" value="Acetyltransf_1"/>
    <property type="match status" value="1"/>
</dbReference>
<evidence type="ECO:0000313" key="2">
    <source>
        <dbReference type="EMBL" id="MDD1126830.1"/>
    </source>
</evidence>